<name>A0A6I2UFQ9_9FIRM</name>
<protein>
    <submittedName>
        <fullName evidence="9">Sulfatase-like hydrolase/transferase</fullName>
    </submittedName>
</protein>
<dbReference type="GO" id="GO:0016787">
    <property type="term" value="F:hydrolase activity"/>
    <property type="evidence" value="ECO:0007669"/>
    <property type="project" value="UniProtKB-KW"/>
</dbReference>
<keyword evidence="9" id="KW-0808">Transferase</keyword>
<evidence type="ECO:0000256" key="1">
    <source>
        <dbReference type="ARBA" id="ARBA00004651"/>
    </source>
</evidence>
<dbReference type="SUPFAM" id="SSF53649">
    <property type="entry name" value="Alkaline phosphatase-like"/>
    <property type="match status" value="1"/>
</dbReference>
<keyword evidence="9" id="KW-0378">Hydrolase</keyword>
<keyword evidence="3" id="KW-1003">Cell membrane</keyword>
<dbReference type="GO" id="GO:0005886">
    <property type="term" value="C:plasma membrane"/>
    <property type="evidence" value="ECO:0007669"/>
    <property type="project" value="UniProtKB-SubCell"/>
</dbReference>
<reference evidence="9 10" key="1">
    <citation type="submission" date="2019-08" db="EMBL/GenBank/DDBJ databases">
        <title>In-depth cultivation of the pig gut microbiome towards novel bacterial diversity and tailored functional studies.</title>
        <authorList>
            <person name="Wylensek D."/>
            <person name="Hitch T.C.A."/>
            <person name="Clavel T."/>
        </authorList>
    </citation>
    <scope>NUCLEOTIDE SEQUENCE [LARGE SCALE GENOMIC DNA]</scope>
    <source>
        <strain evidence="9 10">WCA-693-APC-5D-A</strain>
    </source>
</reference>
<dbReference type="RefSeq" id="WP_154406634.1">
    <property type="nucleotide sequence ID" value="NZ_VUNR01000008.1"/>
</dbReference>
<evidence type="ECO:0000256" key="3">
    <source>
        <dbReference type="ARBA" id="ARBA00022475"/>
    </source>
</evidence>
<dbReference type="Proteomes" id="UP000433181">
    <property type="component" value="Unassembled WGS sequence"/>
</dbReference>
<accession>A0A6I2UFQ9</accession>
<evidence type="ECO:0000256" key="2">
    <source>
        <dbReference type="ARBA" id="ARBA00004936"/>
    </source>
</evidence>
<evidence type="ECO:0000256" key="7">
    <source>
        <dbReference type="SAM" id="Phobius"/>
    </source>
</evidence>
<dbReference type="InterPro" id="IPR050448">
    <property type="entry name" value="OpgB/LTA_synthase_biosynth"/>
</dbReference>
<evidence type="ECO:0000256" key="5">
    <source>
        <dbReference type="ARBA" id="ARBA00022989"/>
    </source>
</evidence>
<dbReference type="EMBL" id="VUNR01000008">
    <property type="protein sequence ID" value="MSU08469.1"/>
    <property type="molecule type" value="Genomic_DNA"/>
</dbReference>
<feature type="domain" description="Sulfatase N-terminal" evidence="8">
    <location>
        <begin position="357"/>
        <end position="592"/>
    </location>
</feature>
<feature type="transmembrane region" description="Helical" evidence="7">
    <location>
        <begin position="87"/>
        <end position="106"/>
    </location>
</feature>
<feature type="transmembrane region" description="Helical" evidence="7">
    <location>
        <begin position="126"/>
        <end position="153"/>
    </location>
</feature>
<dbReference type="Gene3D" id="3.40.720.10">
    <property type="entry name" value="Alkaline Phosphatase, subunit A"/>
    <property type="match status" value="1"/>
</dbReference>
<dbReference type="GO" id="GO:0016740">
    <property type="term" value="F:transferase activity"/>
    <property type="evidence" value="ECO:0007669"/>
    <property type="project" value="UniProtKB-KW"/>
</dbReference>
<evidence type="ECO:0000256" key="6">
    <source>
        <dbReference type="ARBA" id="ARBA00023136"/>
    </source>
</evidence>
<comment type="caution">
    <text evidence="9">The sequence shown here is derived from an EMBL/GenBank/DDBJ whole genome shotgun (WGS) entry which is preliminary data.</text>
</comment>
<gene>
    <name evidence="9" type="ORF">FYJ84_05655</name>
</gene>
<evidence type="ECO:0000256" key="4">
    <source>
        <dbReference type="ARBA" id="ARBA00022692"/>
    </source>
</evidence>
<dbReference type="PANTHER" id="PTHR47371:SF3">
    <property type="entry name" value="PHOSPHOGLYCEROL TRANSFERASE I"/>
    <property type="match status" value="1"/>
</dbReference>
<feature type="transmembrane region" description="Helical" evidence="7">
    <location>
        <begin position="12"/>
        <end position="34"/>
    </location>
</feature>
<keyword evidence="4 7" id="KW-0812">Transmembrane</keyword>
<dbReference type="GeneID" id="96778396"/>
<evidence type="ECO:0000313" key="9">
    <source>
        <dbReference type="EMBL" id="MSU08469.1"/>
    </source>
</evidence>
<comment type="subcellular location">
    <subcellularLocation>
        <location evidence="1">Cell membrane</location>
        <topology evidence="1">Multi-pass membrane protein</topology>
    </subcellularLocation>
</comment>
<evidence type="ECO:0000259" key="8">
    <source>
        <dbReference type="Pfam" id="PF00884"/>
    </source>
</evidence>
<keyword evidence="5 7" id="KW-1133">Transmembrane helix</keyword>
<dbReference type="CDD" id="cd16015">
    <property type="entry name" value="LTA_synthase"/>
    <property type="match status" value="1"/>
</dbReference>
<evidence type="ECO:0000313" key="10">
    <source>
        <dbReference type="Proteomes" id="UP000433181"/>
    </source>
</evidence>
<keyword evidence="6 7" id="KW-0472">Membrane</keyword>
<comment type="pathway">
    <text evidence="2">Cell wall biogenesis; lipoteichoic acid biosynthesis.</text>
</comment>
<proteinExistence type="predicted"/>
<sequence>MIRYICRGLKVFCFYLSVLSLCRLVFCLWLQEYWGAGTGAGELVTALWLGTRLSIQTAGVLVLLTMVPAGIVTAFSRRLGQGAERLLSWLVLSVTSILFVASFPYYRQFHSRFHQLLFNAGNDDMYALLVSLVQEFNLPLRLAGALLLGYGLWRLMYVMLGSFSASEADGRTRRVMGVSYREAAAPGSFGGFLRFRHGSWCRGVILAAVLYVLGRLVIFGGSWGWETALEWENVGVTNDAFMNEAILDDYQAIYRGYRMNNRLLACNGLNFTAEQIKNLAAARAGLPPDSDNLDDYLRRSAGGAAIAKPKQIFLLVSESYANWPLLDKYADLHIAEGMRRLIAEPDTDYCPAMLPNGASTISALTGVVTGLADANLYLTTMPESFGAPYITALAPQMERLGYETAFWYAGPATWERIGAFTRAQGFQHFYGRGDMPESAEGSVWGCDDEYLYDQVLKEVSPDRESFNVIMNASNHSPYSVDVAGKGFDEEAVRRVLPKEVQGDEWLLRELGHYWYADREMARLVAALKEHYPECLIMIVGDHADRYNIDKTPSMYERYAVPFIVTGKGVHKGILLPDSAGSQIDIGPTLIELIAPKGFEYYAVGASLSRDNRQGVNYGFWITRDFIGEADRVPLEPVQIEGSQGRGFDQAALQRYIDTVRSVSWWRPKYGPVLDERLLEGR</sequence>
<dbReference type="InterPro" id="IPR000917">
    <property type="entry name" value="Sulfatase_N"/>
</dbReference>
<keyword evidence="10" id="KW-1185">Reference proteome</keyword>
<organism evidence="9 10">
    <name type="scientific">Anaerovibrio slackiae</name>
    <dbReference type="NCBI Taxonomy" id="2652309"/>
    <lineage>
        <taxon>Bacteria</taxon>
        <taxon>Bacillati</taxon>
        <taxon>Bacillota</taxon>
        <taxon>Negativicutes</taxon>
        <taxon>Selenomonadales</taxon>
        <taxon>Selenomonadaceae</taxon>
        <taxon>Anaerovibrio</taxon>
    </lineage>
</organism>
<dbReference type="Pfam" id="PF00884">
    <property type="entry name" value="Sulfatase"/>
    <property type="match status" value="1"/>
</dbReference>
<dbReference type="AlphaFoldDB" id="A0A6I2UFQ9"/>
<feature type="transmembrane region" description="Helical" evidence="7">
    <location>
        <begin position="54"/>
        <end position="75"/>
    </location>
</feature>
<feature type="transmembrane region" description="Helical" evidence="7">
    <location>
        <begin position="204"/>
        <end position="225"/>
    </location>
</feature>
<dbReference type="InterPro" id="IPR017850">
    <property type="entry name" value="Alkaline_phosphatase_core_sf"/>
</dbReference>
<dbReference type="PANTHER" id="PTHR47371">
    <property type="entry name" value="LIPOTEICHOIC ACID SYNTHASE"/>
    <property type="match status" value="1"/>
</dbReference>